<reference evidence="1 2" key="1">
    <citation type="submission" date="2018-10" db="EMBL/GenBank/DDBJ databases">
        <title>Genome sequencing of Mucilaginibacter sp. HYN0043.</title>
        <authorList>
            <person name="Kim M."/>
            <person name="Yi H."/>
        </authorList>
    </citation>
    <scope>NUCLEOTIDE SEQUENCE [LARGE SCALE GENOMIC DNA]</scope>
    <source>
        <strain evidence="1 2">HYN0043</strain>
    </source>
</reference>
<sequence>MLFERGFRTDKLVRLIYFFDTFNYPQPSYAVTGYGGIVLIYGIDKRRKLTVFSRGQPSRVLWVLLNLFNVRLAWSALTN</sequence>
<name>A0A494VPN8_9SPHI</name>
<organism evidence="1 2">
    <name type="scientific">Mucilaginibacter celer</name>
    <dbReference type="NCBI Taxonomy" id="2305508"/>
    <lineage>
        <taxon>Bacteria</taxon>
        <taxon>Pseudomonadati</taxon>
        <taxon>Bacteroidota</taxon>
        <taxon>Sphingobacteriia</taxon>
        <taxon>Sphingobacteriales</taxon>
        <taxon>Sphingobacteriaceae</taxon>
        <taxon>Mucilaginibacter</taxon>
    </lineage>
</organism>
<dbReference type="EMBL" id="CP032869">
    <property type="protein sequence ID" value="AYL95821.1"/>
    <property type="molecule type" value="Genomic_DNA"/>
</dbReference>
<dbReference type="AlphaFoldDB" id="A0A494VPN8"/>
<evidence type="ECO:0000313" key="2">
    <source>
        <dbReference type="Proteomes" id="UP000270046"/>
    </source>
</evidence>
<proteinExistence type="predicted"/>
<protein>
    <submittedName>
        <fullName evidence="1">Uncharacterized protein</fullName>
    </submittedName>
</protein>
<evidence type="ECO:0000313" key="1">
    <source>
        <dbReference type="EMBL" id="AYL95821.1"/>
    </source>
</evidence>
<dbReference type="KEGG" id="muh:HYN43_011210"/>
<accession>A0A494VPN8</accession>
<keyword evidence="2" id="KW-1185">Reference proteome</keyword>
<dbReference type="Proteomes" id="UP000270046">
    <property type="component" value="Chromosome"/>
</dbReference>
<gene>
    <name evidence="1" type="ORF">HYN43_011210</name>
</gene>